<feature type="compositionally biased region" description="Low complexity" evidence="1">
    <location>
        <begin position="53"/>
        <end position="68"/>
    </location>
</feature>
<dbReference type="Proteomes" id="UP000054563">
    <property type="component" value="Unassembled WGS sequence"/>
</dbReference>
<dbReference type="EMBL" id="DS016989">
    <property type="protein sequence ID" value="KMU85736.1"/>
    <property type="molecule type" value="Genomic_DNA"/>
</dbReference>
<protein>
    <submittedName>
        <fullName evidence="2">Uncharacterized protein</fullName>
    </submittedName>
</protein>
<sequence length="199" mass="21647">MLDIAPDPGAQRHGSIAGIGVGVTQPPNRSTAKPGTGVRSMLDPIAPSPLRLTQSATSSPTTDTAPSQETPEGHRRASDASSKGLPEIKKRHGVDPQQDYQFEMLPSIPNYALPKRVTQGGKLGHHNNTTHKNSMAAVMSGADFGPFPGAPRVKIPIFTTRTVAVTRHETAQYKFYELDEYSRQICDRFWEGHQHGSRV</sequence>
<dbReference type="STRING" id="396776.A0A0J8RMA3"/>
<reference evidence="3" key="1">
    <citation type="journal article" date="2010" name="Genome Res.">
        <title>Population genomic sequencing of Coccidioides fungi reveals recent hybridization and transposon control.</title>
        <authorList>
            <person name="Neafsey D.E."/>
            <person name="Barker B.M."/>
            <person name="Sharpton T.J."/>
            <person name="Stajich J.E."/>
            <person name="Park D.J."/>
            <person name="Whiston E."/>
            <person name="Hung C.-Y."/>
            <person name="McMahan C."/>
            <person name="White J."/>
            <person name="Sykes S."/>
            <person name="Heiman D."/>
            <person name="Young S."/>
            <person name="Zeng Q."/>
            <person name="Abouelleil A."/>
            <person name="Aftuck L."/>
            <person name="Bessette D."/>
            <person name="Brown A."/>
            <person name="FitzGerald M."/>
            <person name="Lui A."/>
            <person name="Macdonald J.P."/>
            <person name="Priest M."/>
            <person name="Orbach M.J."/>
            <person name="Galgiani J.N."/>
            <person name="Kirkland T.N."/>
            <person name="Cole G.T."/>
            <person name="Birren B.W."/>
            <person name="Henn M.R."/>
            <person name="Taylor J.W."/>
            <person name="Rounsley S.D."/>
        </authorList>
    </citation>
    <scope>NUCLEOTIDE SEQUENCE [LARGE SCALE GENOMIC DNA]</scope>
    <source>
        <strain evidence="3">H538.4</strain>
    </source>
</reference>
<evidence type="ECO:0000313" key="2">
    <source>
        <dbReference type="EMBL" id="KMU85736.1"/>
    </source>
</evidence>
<dbReference type="AlphaFoldDB" id="A0A0J8RMA3"/>
<dbReference type="eggNOG" id="ENOG502QRPI">
    <property type="taxonomic scope" value="Eukaryota"/>
</dbReference>
<dbReference type="VEuPathDB" id="FungiDB:CIHG_03776"/>
<dbReference type="OrthoDB" id="992776at2759"/>
<evidence type="ECO:0000256" key="1">
    <source>
        <dbReference type="SAM" id="MobiDB-lite"/>
    </source>
</evidence>
<feature type="region of interest" description="Disordered" evidence="1">
    <location>
        <begin position="1"/>
        <end position="93"/>
    </location>
</feature>
<gene>
    <name evidence="2" type="ORF">CIHG_03776</name>
</gene>
<accession>A0A0J8RMA3</accession>
<evidence type="ECO:0000313" key="3">
    <source>
        <dbReference type="Proteomes" id="UP000054563"/>
    </source>
</evidence>
<proteinExistence type="predicted"/>
<name>A0A0J8RMA3_COCIT</name>
<organism evidence="2 3">
    <name type="scientific">Coccidioides immitis H538.4</name>
    <dbReference type="NCBI Taxonomy" id="396776"/>
    <lineage>
        <taxon>Eukaryota</taxon>
        <taxon>Fungi</taxon>
        <taxon>Dikarya</taxon>
        <taxon>Ascomycota</taxon>
        <taxon>Pezizomycotina</taxon>
        <taxon>Eurotiomycetes</taxon>
        <taxon>Eurotiomycetidae</taxon>
        <taxon>Onygenales</taxon>
        <taxon>Onygenaceae</taxon>
        <taxon>Coccidioides</taxon>
    </lineage>
</organism>